<sequence>MLTNTEKEQKVICRKYGAEFFAAEDRLKLGISKNVKEGMLPINGLRLYPEEGTSGWFIWGGKEFSEDPDFFVPLHIEHIEEWVPNIKKYLGLAPGWRFLIADDYEDVWFDKEILDDF</sequence>
<name>A0A3R9FJG9_9BACI</name>
<evidence type="ECO:0000313" key="3">
    <source>
        <dbReference type="Proteomes" id="UP000279911"/>
    </source>
</evidence>
<protein>
    <recommendedName>
        <fullName evidence="1">Imm33-like domain-containing protein</fullName>
    </recommendedName>
</protein>
<organism evidence="2 3">
    <name type="scientific">Mesobacillus subterraneus</name>
    <dbReference type="NCBI Taxonomy" id="285983"/>
    <lineage>
        <taxon>Bacteria</taxon>
        <taxon>Bacillati</taxon>
        <taxon>Bacillota</taxon>
        <taxon>Bacilli</taxon>
        <taxon>Bacillales</taxon>
        <taxon>Bacillaceae</taxon>
        <taxon>Mesobacillus</taxon>
    </lineage>
</organism>
<reference evidence="3" key="1">
    <citation type="submission" date="2018-12" db="EMBL/GenBank/DDBJ databases">
        <title>Bacillus chawlae sp. nov., Bacillus glennii sp. nov., and Bacillus saganii sp. nov. Isolated from the Vehicle Assembly Building at Kennedy Space Center where the Viking Spacecraft were Assembled.</title>
        <authorList>
            <person name="Seuylemezian A."/>
            <person name="Vaishampayan P."/>
        </authorList>
    </citation>
    <scope>NUCLEOTIDE SEQUENCE [LARGE SCALE GENOMIC DNA]</scope>
    <source>
        <strain evidence="3">DSM 13966</strain>
    </source>
</reference>
<dbReference type="InterPro" id="IPR056509">
    <property type="entry name" value="Imm33-like"/>
</dbReference>
<dbReference type="Pfam" id="PF24719">
    <property type="entry name" value="Imm33-like"/>
    <property type="match status" value="1"/>
</dbReference>
<proteinExistence type="predicted"/>
<feature type="domain" description="Imm33-like" evidence="1">
    <location>
        <begin position="8"/>
        <end position="110"/>
    </location>
</feature>
<evidence type="ECO:0000313" key="2">
    <source>
        <dbReference type="EMBL" id="RSD27810.1"/>
    </source>
</evidence>
<dbReference type="Proteomes" id="UP000279911">
    <property type="component" value="Unassembled WGS sequence"/>
</dbReference>
<dbReference type="AlphaFoldDB" id="A0A3R9FJG9"/>
<accession>A0A3R9FJG9</accession>
<dbReference type="OrthoDB" id="2861767at2"/>
<evidence type="ECO:0000259" key="1">
    <source>
        <dbReference type="Pfam" id="PF24719"/>
    </source>
</evidence>
<gene>
    <name evidence="2" type="ORF">EJA10_08530</name>
</gene>
<comment type="caution">
    <text evidence="2">The sequence shown here is derived from an EMBL/GenBank/DDBJ whole genome shotgun (WGS) entry which is preliminary data.</text>
</comment>
<dbReference type="RefSeq" id="WP_125479588.1">
    <property type="nucleotide sequence ID" value="NZ_RSFW01000010.1"/>
</dbReference>
<dbReference type="EMBL" id="RSFW01000010">
    <property type="protein sequence ID" value="RSD27810.1"/>
    <property type="molecule type" value="Genomic_DNA"/>
</dbReference>